<comment type="caution">
    <text evidence="4">The sequence shown here is derived from an EMBL/GenBank/DDBJ whole genome shotgun (WGS) entry which is preliminary data.</text>
</comment>
<gene>
    <name evidence="4" type="ORF">TRFO_37790</name>
</gene>
<feature type="region of interest" description="Disordered" evidence="3">
    <location>
        <begin position="142"/>
        <end position="173"/>
    </location>
</feature>
<evidence type="ECO:0000256" key="1">
    <source>
        <dbReference type="ARBA" id="ARBA00023054"/>
    </source>
</evidence>
<feature type="compositionally biased region" description="Basic residues" evidence="3">
    <location>
        <begin position="930"/>
        <end position="939"/>
    </location>
</feature>
<evidence type="ECO:0000256" key="2">
    <source>
        <dbReference type="SAM" id="Coils"/>
    </source>
</evidence>
<dbReference type="RefSeq" id="XP_068349224.1">
    <property type="nucleotide sequence ID" value="XM_068511639.1"/>
</dbReference>
<dbReference type="EMBL" id="MLAK01001201">
    <property type="protein sequence ID" value="OHS96087.1"/>
    <property type="molecule type" value="Genomic_DNA"/>
</dbReference>
<reference evidence="4" key="1">
    <citation type="submission" date="2016-10" db="EMBL/GenBank/DDBJ databases">
        <authorList>
            <person name="Benchimol M."/>
            <person name="Almeida L.G."/>
            <person name="Vasconcelos A.T."/>
            <person name="Perreira-Neves A."/>
            <person name="Rosa I.A."/>
            <person name="Tasca T."/>
            <person name="Bogo M.R."/>
            <person name="de Souza W."/>
        </authorList>
    </citation>
    <scope>NUCLEOTIDE SEQUENCE [LARGE SCALE GENOMIC DNA]</scope>
    <source>
        <strain evidence="4">K</strain>
    </source>
</reference>
<feature type="region of interest" description="Disordered" evidence="3">
    <location>
        <begin position="893"/>
        <end position="939"/>
    </location>
</feature>
<dbReference type="VEuPathDB" id="TrichDB:TRFO_37790"/>
<sequence>MNQENEKRPITLEKEDSLHRKIKSVVTRLNAEISIEDKESKYLNSLNSMFDMFETIYNKNIYLIDECKHMNGQVIRDAAKVKELLTQSDESQETLQRLKKEYESVTEQAAALRSSENDSRDTIRNLRNKLIEFKKTIEEKEREGIQQQNQQLESLSNEVKQLQEETSKSSKELKKIQNIFQRESTSLNSIVELNKKYSEEYNNNIGQVDKYDDLIEDMRKDNRQTKVDMENSNNESERLKVVLADTSEYDKEMEKIHGLEDQLAHLKLQINGLHNQHDNILINCSKKQKELRHIEKDSNVKMEQLKEVQMQYKRRLEQFERYKTTIEDLDRETKTTIPEYKSMVLKYQEVSKAKENLRQKSNELQNKLYEVSLKQSKSEHEKHGKVRMVSTAKLDLTQNQTRKKEEENKTLEVIGQKQTLIYDQITSKQKSCDMKRKMSLITSETEEHLNTRKLALTNYLSVADIANENNAKNDELIMELGKIRKQSETKNQQIEKVKEEKSSLKKQLEMEKSEHDQLNQNYKELVTSIVTMTEKVEELTKKAEHDHFFANEMKVAVGALSEMRQKTIGGMKITEKVINNLQGEEQTLRRIIEQTILDQQKNMKEFEDIRDSRTELQNQIAEKIKQIANQEDEIKTGKALLEKRAKDFNSVMERIDILSKELEDEQNHTHELEKKVEYFNRMKVTLDTLKEHMAIANFRRTALYQESACPRGFHRWHEIEAYDHDRFMNIKLVDHLRDQLHNAHEKYKKLVDKKEKMIQEIETLKVKKEQAMPLDEAANFLEALKEDLKQKERLIRAIKQKLNESQDDIGSTQRGMKNMRQCISQRKEVAFNLKSTLTETSRSARSSRPDTPTYYITEPPTVATANALGGGFRPHPPKSPRFHEIPRIRIEEIQPANHPPPANSQRYQRPNLGTLRKKLTRPVQTPRNDRTHKTRVSIM</sequence>
<feature type="coiled-coil region" evidence="2">
    <location>
        <begin position="606"/>
        <end position="675"/>
    </location>
</feature>
<dbReference type="PANTHER" id="PTHR32083:SF0">
    <property type="entry name" value="CILIA AND FLAGELLA-ASSOCIATED PROTEIN 58"/>
    <property type="match status" value="1"/>
</dbReference>
<name>A0A1J4JCV4_9EUKA</name>
<dbReference type="GeneID" id="94846343"/>
<feature type="coiled-coil region" evidence="2">
    <location>
        <begin position="215"/>
        <end position="276"/>
    </location>
</feature>
<feature type="coiled-coil region" evidence="2">
    <location>
        <begin position="480"/>
        <end position="542"/>
    </location>
</feature>
<dbReference type="PANTHER" id="PTHR32083">
    <property type="entry name" value="CILIA AND FLAGELLA-ASSOCIATED PROTEIN 58-RELATED"/>
    <property type="match status" value="1"/>
</dbReference>
<feature type="compositionally biased region" description="Basic and acidic residues" evidence="3">
    <location>
        <begin position="161"/>
        <end position="173"/>
    </location>
</feature>
<organism evidence="4 5">
    <name type="scientific">Tritrichomonas foetus</name>
    <dbReference type="NCBI Taxonomy" id="1144522"/>
    <lineage>
        <taxon>Eukaryota</taxon>
        <taxon>Metamonada</taxon>
        <taxon>Parabasalia</taxon>
        <taxon>Tritrichomonadida</taxon>
        <taxon>Tritrichomonadidae</taxon>
        <taxon>Tritrichomonas</taxon>
    </lineage>
</organism>
<feature type="region of interest" description="Disordered" evidence="3">
    <location>
        <begin position="834"/>
        <end position="857"/>
    </location>
</feature>
<dbReference type="Proteomes" id="UP000179807">
    <property type="component" value="Unassembled WGS sequence"/>
</dbReference>
<proteinExistence type="predicted"/>
<accession>A0A1J4JCV4</accession>
<evidence type="ECO:0000313" key="4">
    <source>
        <dbReference type="EMBL" id="OHS96087.1"/>
    </source>
</evidence>
<evidence type="ECO:0000313" key="5">
    <source>
        <dbReference type="Proteomes" id="UP000179807"/>
    </source>
</evidence>
<feature type="coiled-coil region" evidence="2">
    <location>
        <begin position="347"/>
        <end position="374"/>
    </location>
</feature>
<feature type="compositionally biased region" description="Polar residues" evidence="3">
    <location>
        <begin position="834"/>
        <end position="850"/>
    </location>
</feature>
<dbReference type="AlphaFoldDB" id="A0A1J4JCV4"/>
<protein>
    <submittedName>
        <fullName evidence="4">Uncharacterized protein</fullName>
    </submittedName>
</protein>
<feature type="coiled-coil region" evidence="2">
    <location>
        <begin position="733"/>
        <end position="808"/>
    </location>
</feature>
<evidence type="ECO:0000256" key="3">
    <source>
        <dbReference type="SAM" id="MobiDB-lite"/>
    </source>
</evidence>
<keyword evidence="1 2" id="KW-0175">Coiled coil</keyword>
<feature type="compositionally biased region" description="Low complexity" evidence="3">
    <location>
        <begin position="146"/>
        <end position="160"/>
    </location>
</feature>
<keyword evidence="5" id="KW-1185">Reference proteome</keyword>
<dbReference type="GO" id="GO:0005856">
    <property type="term" value="C:cytoskeleton"/>
    <property type="evidence" value="ECO:0007669"/>
    <property type="project" value="TreeGrafter"/>
</dbReference>